<protein>
    <recommendedName>
        <fullName evidence="2">AB hydrolase-1 domain-containing protein</fullName>
    </recommendedName>
</protein>
<dbReference type="VEuPathDB" id="CryptoDB:Cvel_4624"/>
<dbReference type="PRINTS" id="PR00111">
    <property type="entry name" value="ABHYDROLASE"/>
</dbReference>
<feature type="domain" description="AB hydrolase-1" evidence="2">
    <location>
        <begin position="361"/>
        <end position="603"/>
    </location>
</feature>
<evidence type="ECO:0000313" key="3">
    <source>
        <dbReference type="EMBL" id="CEM28111.1"/>
    </source>
</evidence>
<feature type="compositionally biased region" description="Low complexity" evidence="1">
    <location>
        <begin position="217"/>
        <end position="228"/>
    </location>
</feature>
<reference evidence="3" key="1">
    <citation type="submission" date="2014-11" db="EMBL/GenBank/DDBJ databases">
        <authorList>
            <person name="Otto D Thomas"/>
            <person name="Naeem Raeece"/>
        </authorList>
    </citation>
    <scope>NUCLEOTIDE SEQUENCE</scope>
</reference>
<dbReference type="InterPro" id="IPR050266">
    <property type="entry name" value="AB_hydrolase_sf"/>
</dbReference>
<organism evidence="3">
    <name type="scientific">Chromera velia CCMP2878</name>
    <dbReference type="NCBI Taxonomy" id="1169474"/>
    <lineage>
        <taxon>Eukaryota</taxon>
        <taxon>Sar</taxon>
        <taxon>Alveolata</taxon>
        <taxon>Colpodellida</taxon>
        <taxon>Chromeraceae</taxon>
        <taxon>Chromera</taxon>
    </lineage>
</organism>
<dbReference type="Pfam" id="PF00561">
    <property type="entry name" value="Abhydrolase_1"/>
    <property type="match status" value="1"/>
</dbReference>
<dbReference type="PANTHER" id="PTHR43798">
    <property type="entry name" value="MONOACYLGLYCEROL LIPASE"/>
    <property type="match status" value="1"/>
</dbReference>
<dbReference type="Gene3D" id="3.40.50.1820">
    <property type="entry name" value="alpha/beta hydrolase"/>
    <property type="match status" value="1"/>
</dbReference>
<proteinExistence type="predicted"/>
<feature type="region of interest" description="Disordered" evidence="1">
    <location>
        <begin position="153"/>
        <end position="271"/>
    </location>
</feature>
<sequence length="661" mass="72544">MLFAELDRVQPIYDMLQNPYPELERESEEYLQRTKRDDVVLEAARRIFNRDRGSQTGVEGEDVGVRVGRRVSIREQDRFSVGGGGGGVGGDGWLLQRQRERERERERRRRERGSAETASAHGGTTASRAFGGSAHMYPDALSVVDGSAFAGRGESDSDGSFVSGSSQGWSESDDGGDSDYDEGDGRSVDGASTRRGQGPRLGGGGPFSSPLSPSPAGPSRGVEVLGEGSVRGGGGGWTRSVARSRGRGRRNRRRHGKSRGRGRSDRRHSLVHQSAVQSRAFQELATAGAFEPFDRRVDFLLPQSVREHLHRQQLHGGARRDLAEDLNALSAQYISWIEKRRLLPRSAQQLHVHQIGSGDEPVIMIHGLLSTSAFWIEGVCKHLSASALRKFCIFCPDLIGYGRSENVHSSTYYSMREQARRVWSDVVERFQLSHIHLVGHSFGGLVALQMAADHKERVKSVLLYSPAYFANPAEAASHINSLVFPVNQVVAAPNFARAMMRAWRALRETLGPLVESVIPASEIPAECIRDFLAGDADCATGTIRAIVSCPVEGALRTLREANIKVLSIHGEIDAIVPLSQGKVMAERYRNVELRVFEAGPHWFPTSQARVVAARMEQELFRYLSARRRRLPRAVLPLAAEDGLAVLGTSTGGTHLGVHRGM</sequence>
<dbReference type="GO" id="GO:0016020">
    <property type="term" value="C:membrane"/>
    <property type="evidence" value="ECO:0007669"/>
    <property type="project" value="TreeGrafter"/>
</dbReference>
<dbReference type="EMBL" id="CDMZ01001148">
    <property type="protein sequence ID" value="CEM28111.1"/>
    <property type="molecule type" value="Genomic_DNA"/>
</dbReference>
<feature type="compositionally biased region" description="Basic residues" evidence="1">
    <location>
        <begin position="242"/>
        <end position="270"/>
    </location>
</feature>
<feature type="compositionally biased region" description="Gly residues" evidence="1">
    <location>
        <begin position="81"/>
        <end position="92"/>
    </location>
</feature>
<dbReference type="PANTHER" id="PTHR43798:SF33">
    <property type="entry name" value="HYDROLASE, PUTATIVE (AFU_ORTHOLOGUE AFUA_2G14860)-RELATED"/>
    <property type="match status" value="1"/>
</dbReference>
<feature type="compositionally biased region" description="Low complexity" evidence="1">
    <location>
        <begin position="158"/>
        <end position="170"/>
    </location>
</feature>
<dbReference type="InterPro" id="IPR029058">
    <property type="entry name" value="AB_hydrolase_fold"/>
</dbReference>
<evidence type="ECO:0000259" key="2">
    <source>
        <dbReference type="Pfam" id="PF00561"/>
    </source>
</evidence>
<feature type="region of interest" description="Disordered" evidence="1">
    <location>
        <begin position="76"/>
        <end position="131"/>
    </location>
</feature>
<dbReference type="AlphaFoldDB" id="A0A0G4GFN4"/>
<dbReference type="InterPro" id="IPR000073">
    <property type="entry name" value="AB_hydrolase_1"/>
</dbReference>
<accession>A0A0G4GFN4</accession>
<dbReference type="SUPFAM" id="SSF53474">
    <property type="entry name" value="alpha/beta-Hydrolases"/>
    <property type="match status" value="1"/>
</dbReference>
<feature type="compositionally biased region" description="Acidic residues" evidence="1">
    <location>
        <begin position="171"/>
        <end position="182"/>
    </location>
</feature>
<name>A0A0G4GFN4_9ALVE</name>
<evidence type="ECO:0000256" key="1">
    <source>
        <dbReference type="SAM" id="MobiDB-lite"/>
    </source>
</evidence>
<gene>
    <name evidence="3" type="ORF">Cvel_4624</name>
</gene>